<name>A0AC35TXS8_9BILA</name>
<proteinExistence type="predicted"/>
<reference evidence="2" key="1">
    <citation type="submission" date="2016-11" db="UniProtKB">
        <authorList>
            <consortium name="WormBaseParasite"/>
        </authorList>
    </citation>
    <scope>IDENTIFICATION</scope>
    <source>
        <strain evidence="2">KR3021</strain>
    </source>
</reference>
<accession>A0AC35TXS8</accession>
<organism evidence="1 2">
    <name type="scientific">Rhabditophanes sp. KR3021</name>
    <dbReference type="NCBI Taxonomy" id="114890"/>
    <lineage>
        <taxon>Eukaryota</taxon>
        <taxon>Metazoa</taxon>
        <taxon>Ecdysozoa</taxon>
        <taxon>Nematoda</taxon>
        <taxon>Chromadorea</taxon>
        <taxon>Rhabditida</taxon>
        <taxon>Tylenchina</taxon>
        <taxon>Panagrolaimomorpha</taxon>
        <taxon>Strongyloidoidea</taxon>
        <taxon>Alloionematidae</taxon>
        <taxon>Rhabditophanes</taxon>
    </lineage>
</organism>
<protein>
    <submittedName>
        <fullName evidence="2">Uncharacterized protein</fullName>
    </submittedName>
</protein>
<evidence type="ECO:0000313" key="2">
    <source>
        <dbReference type="WBParaSite" id="RSKR_0000548000.1"/>
    </source>
</evidence>
<sequence>MTQTSSILSKQMLTIFAMLGLFCVLVTSATPTPKDSETEAALRQYMTYGRNPDLLNRMAFRRWAPQYYGAEEDLILPELLKTKRNNAEMVNHIVKNFHALGRLEDLGRK</sequence>
<dbReference type="Proteomes" id="UP000095286">
    <property type="component" value="Unplaced"/>
</dbReference>
<evidence type="ECO:0000313" key="1">
    <source>
        <dbReference type="Proteomes" id="UP000095286"/>
    </source>
</evidence>
<dbReference type="WBParaSite" id="RSKR_0000548000.1">
    <property type="protein sequence ID" value="RSKR_0000548000.1"/>
    <property type="gene ID" value="RSKR_0000548000"/>
</dbReference>